<accession>D8UEJ3</accession>
<dbReference type="SUPFAM" id="SSF48403">
    <property type="entry name" value="Ankyrin repeat"/>
    <property type="match status" value="1"/>
</dbReference>
<protein>
    <submittedName>
        <fullName evidence="1">Uncharacterized protein</fullName>
    </submittedName>
</protein>
<dbReference type="GO" id="GO:0030149">
    <property type="term" value="P:sphingolipid catabolic process"/>
    <property type="evidence" value="ECO:0007669"/>
    <property type="project" value="TreeGrafter"/>
</dbReference>
<gene>
    <name evidence="1" type="ORF">VOLCADRAFT_98135</name>
</gene>
<dbReference type="RefSeq" id="XP_002957091.1">
    <property type="nucleotide sequence ID" value="XM_002957045.1"/>
</dbReference>
<organism evidence="2">
    <name type="scientific">Volvox carteri f. nagariensis</name>
    <dbReference type="NCBI Taxonomy" id="3068"/>
    <lineage>
        <taxon>Eukaryota</taxon>
        <taxon>Viridiplantae</taxon>
        <taxon>Chlorophyta</taxon>
        <taxon>core chlorophytes</taxon>
        <taxon>Chlorophyceae</taxon>
        <taxon>CS clade</taxon>
        <taxon>Chlamydomonadales</taxon>
        <taxon>Volvocaceae</taxon>
        <taxon>Volvox</taxon>
    </lineage>
</organism>
<dbReference type="PANTHER" id="PTHR12393:SF6">
    <property type="entry name" value="SPHINGOMYELIN PHOSPHODIESTERASE 2"/>
    <property type="match status" value="1"/>
</dbReference>
<dbReference type="GO" id="GO:0016020">
    <property type="term" value="C:membrane"/>
    <property type="evidence" value="ECO:0007669"/>
    <property type="project" value="TreeGrafter"/>
</dbReference>
<dbReference type="AlphaFoldDB" id="D8UEJ3"/>
<dbReference type="Pfam" id="PF12796">
    <property type="entry name" value="Ank_2"/>
    <property type="match status" value="1"/>
</dbReference>
<dbReference type="GO" id="GO:0046513">
    <property type="term" value="P:ceramide biosynthetic process"/>
    <property type="evidence" value="ECO:0007669"/>
    <property type="project" value="TreeGrafter"/>
</dbReference>
<name>D8UEJ3_VOLCA</name>
<dbReference type="KEGG" id="vcn:VOLCADRAFT_98135"/>
<dbReference type="GO" id="GO:0005783">
    <property type="term" value="C:endoplasmic reticulum"/>
    <property type="evidence" value="ECO:0007669"/>
    <property type="project" value="TreeGrafter"/>
</dbReference>
<dbReference type="GeneID" id="9622861"/>
<sequence length="630" mass="67587">MELKLCLMEAMATPDKSCRRSCWDDLPAQVLELIASFLTGNEIMCTLRLINKAAAELFRGRFEVRMSQPVPRHACLLHWSGIHVMRNMNLKERYRILALLCRNSSLTNLRIAIAASGCIPVAELFDAAAAGGSLDICQWLDEMGYPTDKETAVKAAAQAGHLPVVRWLLRYSPDLSNAAWTAAARAGRQSTCEALLAATDVVGPLPVEALFASARNGHVGLTEWFLKLPQTPPLSSIDVQILLRNAAFGFDLDSLQRLYNNSLAVYGGSDAVHLLANTKGMLADAVLLLQHRHLPSMFSLARAAVQAAAVPLLRWLSRLSADDVTRHNRQDRKLRAAAAAAGLAVGVRHPAVVLRDPSLCTHAAREGHLSVLRELLSYGCPCNEETIAVAAQYGLLKMLKMIFAATMTAAVAPPPPPPPPAVAAAAKDGPPVRRPPAAAQAMWGPRVVQCAAESGSTEVIAWLRRRGLHIWDEHVFCKAAGSGCLDLVEWLASRGCPMGGTGQAYLVAARNGDLAALRCLRRLGCPWGPVAAGGGGSSGGGVFICAVEDCSLDMLRWLHALGCPVDWQEAQMQARQRRSKSLAAAAAAKQYDSAAVTAADAVLAWVEEMCEVHDMVLQPSMAHNGSPSFI</sequence>
<proteinExistence type="predicted"/>
<dbReference type="GO" id="GO:0004620">
    <property type="term" value="F:phospholipase activity"/>
    <property type="evidence" value="ECO:0007669"/>
    <property type="project" value="TreeGrafter"/>
</dbReference>
<dbReference type="SMART" id="SM00248">
    <property type="entry name" value="ANK"/>
    <property type="match status" value="2"/>
</dbReference>
<dbReference type="OrthoDB" id="109010at2759"/>
<evidence type="ECO:0000313" key="1">
    <source>
        <dbReference type="EMBL" id="EFJ41893.1"/>
    </source>
</evidence>
<keyword evidence="2" id="KW-1185">Reference proteome</keyword>
<dbReference type="PANTHER" id="PTHR12393">
    <property type="entry name" value="SPHINGOMYELIN PHOSPHODIESTERASE RELATED"/>
    <property type="match status" value="1"/>
</dbReference>
<dbReference type="Gene3D" id="1.25.40.20">
    <property type="entry name" value="Ankyrin repeat-containing domain"/>
    <property type="match status" value="2"/>
</dbReference>
<reference evidence="1 2" key="1">
    <citation type="journal article" date="2010" name="Science">
        <title>Genomic analysis of organismal complexity in the multicellular green alga Volvox carteri.</title>
        <authorList>
            <person name="Prochnik S.E."/>
            <person name="Umen J."/>
            <person name="Nedelcu A.M."/>
            <person name="Hallmann A."/>
            <person name="Miller S.M."/>
            <person name="Nishii I."/>
            <person name="Ferris P."/>
            <person name="Kuo A."/>
            <person name="Mitros T."/>
            <person name="Fritz-Laylin L.K."/>
            <person name="Hellsten U."/>
            <person name="Chapman J."/>
            <person name="Simakov O."/>
            <person name="Rensing S.A."/>
            <person name="Terry A."/>
            <person name="Pangilinan J."/>
            <person name="Kapitonov V."/>
            <person name="Jurka J."/>
            <person name="Salamov A."/>
            <person name="Shapiro H."/>
            <person name="Schmutz J."/>
            <person name="Grimwood J."/>
            <person name="Lindquist E."/>
            <person name="Lucas S."/>
            <person name="Grigoriev I.V."/>
            <person name="Schmitt R."/>
            <person name="Kirk D."/>
            <person name="Rokhsar D.S."/>
        </authorList>
    </citation>
    <scope>NUCLEOTIDE SEQUENCE [LARGE SCALE GENOMIC DNA]</scope>
    <source>
        <strain evidence="2">f. Nagariensis / Eve</strain>
    </source>
</reference>
<evidence type="ECO:0000313" key="2">
    <source>
        <dbReference type="Proteomes" id="UP000001058"/>
    </source>
</evidence>
<dbReference type="InterPro" id="IPR036770">
    <property type="entry name" value="Ankyrin_rpt-contain_sf"/>
</dbReference>
<dbReference type="InParanoid" id="D8UEJ3"/>
<dbReference type="Proteomes" id="UP000001058">
    <property type="component" value="Unassembled WGS sequence"/>
</dbReference>
<dbReference type="InterPro" id="IPR002110">
    <property type="entry name" value="Ankyrin_rpt"/>
</dbReference>
<dbReference type="EMBL" id="GL378389">
    <property type="protein sequence ID" value="EFJ41893.1"/>
    <property type="molecule type" value="Genomic_DNA"/>
</dbReference>
<dbReference type="GO" id="GO:0071944">
    <property type="term" value="C:cell periphery"/>
    <property type="evidence" value="ECO:0007669"/>
    <property type="project" value="TreeGrafter"/>
</dbReference>